<dbReference type="Proteomes" id="UP000246278">
    <property type="component" value="Unassembled WGS sequence"/>
</dbReference>
<evidence type="ECO:0000259" key="3">
    <source>
        <dbReference type="Pfam" id="PF02525"/>
    </source>
</evidence>
<reference evidence="5" key="1">
    <citation type="submission" date="2017-10" db="EMBL/GenBank/DDBJ databases">
        <authorList>
            <person name="Gaisin V.A."/>
            <person name="Rysina M.S."/>
            <person name="Grouzdev D.S."/>
        </authorList>
    </citation>
    <scope>NUCLEOTIDE SEQUENCE [LARGE SCALE GENOMIC DNA]</scope>
    <source>
        <strain evidence="5">V1</strain>
    </source>
</reference>
<dbReference type="Pfam" id="PF02525">
    <property type="entry name" value="Flavodoxin_2"/>
    <property type="match status" value="1"/>
</dbReference>
<accession>A0A317TB51</accession>
<evidence type="ECO:0000313" key="5">
    <source>
        <dbReference type="Proteomes" id="UP000246278"/>
    </source>
</evidence>
<dbReference type="RefSeq" id="WP_110022611.1">
    <property type="nucleotide sequence ID" value="NZ_PDNZ01000002.1"/>
</dbReference>
<dbReference type="OrthoDB" id="652200at2"/>
<sequence>MKCLVVTAHPLQKSLCHILGETVVATLKESGHSVIVQNLYKENFNACLTAAERQTYYANVYDKESVSQEIEWLTSAELLVFVFPTWWYGFPAILKGWFDRVWAPGIAYDHAPGFGPIKPKLSNLRTTIAITTLGSGWWVDFLLMGRPVRKVLKRAILGACAPSSQFKMVSLYNAERLNDKQVTGFCSKVRQTVMNFC</sequence>
<dbReference type="GO" id="GO:0005829">
    <property type="term" value="C:cytosol"/>
    <property type="evidence" value="ECO:0007669"/>
    <property type="project" value="TreeGrafter"/>
</dbReference>
<feature type="domain" description="Flavodoxin-like fold" evidence="3">
    <location>
        <begin position="1"/>
        <end position="138"/>
    </location>
</feature>
<evidence type="ECO:0000256" key="2">
    <source>
        <dbReference type="ARBA" id="ARBA00023002"/>
    </source>
</evidence>
<name>A0A317TB51_9CHLB</name>
<dbReference type="GO" id="GO:0003955">
    <property type="term" value="F:NAD(P)H dehydrogenase (quinone) activity"/>
    <property type="evidence" value="ECO:0007669"/>
    <property type="project" value="TreeGrafter"/>
</dbReference>
<keyword evidence="5" id="KW-1185">Reference proteome</keyword>
<gene>
    <name evidence="4" type="ORF">CR164_03930</name>
</gene>
<dbReference type="InterPro" id="IPR029039">
    <property type="entry name" value="Flavoprotein-like_sf"/>
</dbReference>
<protein>
    <submittedName>
        <fullName evidence="4">NAD(P)H dehydrogenase</fullName>
    </submittedName>
</protein>
<dbReference type="PANTHER" id="PTHR10204:SF34">
    <property type="entry name" value="NAD(P)H DEHYDROGENASE [QUINONE] 1 ISOFORM 1"/>
    <property type="match status" value="1"/>
</dbReference>
<keyword evidence="2" id="KW-0560">Oxidoreductase</keyword>
<dbReference type="PANTHER" id="PTHR10204">
    <property type="entry name" value="NAD P H OXIDOREDUCTASE-RELATED"/>
    <property type="match status" value="1"/>
</dbReference>
<organism evidence="4 5">
    <name type="scientific">Prosthecochloris marina</name>
    <dbReference type="NCBI Taxonomy" id="2017681"/>
    <lineage>
        <taxon>Bacteria</taxon>
        <taxon>Pseudomonadati</taxon>
        <taxon>Chlorobiota</taxon>
        <taxon>Chlorobiia</taxon>
        <taxon>Chlorobiales</taxon>
        <taxon>Chlorobiaceae</taxon>
        <taxon>Prosthecochloris</taxon>
    </lineage>
</organism>
<proteinExistence type="inferred from homology"/>
<dbReference type="EMBL" id="PDNZ01000002">
    <property type="protein sequence ID" value="PWW82896.1"/>
    <property type="molecule type" value="Genomic_DNA"/>
</dbReference>
<evidence type="ECO:0000256" key="1">
    <source>
        <dbReference type="ARBA" id="ARBA00006252"/>
    </source>
</evidence>
<dbReference type="Gene3D" id="3.40.50.360">
    <property type="match status" value="1"/>
</dbReference>
<dbReference type="InterPro" id="IPR051545">
    <property type="entry name" value="NAD(P)H_dehydrogenase_qn"/>
</dbReference>
<evidence type="ECO:0000313" key="4">
    <source>
        <dbReference type="EMBL" id="PWW82896.1"/>
    </source>
</evidence>
<dbReference type="SUPFAM" id="SSF52218">
    <property type="entry name" value="Flavoproteins"/>
    <property type="match status" value="1"/>
</dbReference>
<dbReference type="AlphaFoldDB" id="A0A317TB51"/>
<dbReference type="InterPro" id="IPR003680">
    <property type="entry name" value="Flavodoxin_fold"/>
</dbReference>
<comment type="similarity">
    <text evidence="1">Belongs to the NAD(P)H dehydrogenase (quinone) family.</text>
</comment>
<comment type="caution">
    <text evidence="4">The sequence shown here is derived from an EMBL/GenBank/DDBJ whole genome shotgun (WGS) entry which is preliminary data.</text>
</comment>